<dbReference type="Pfam" id="PF00753">
    <property type="entry name" value="Lactamase_B"/>
    <property type="match status" value="1"/>
</dbReference>
<dbReference type="Gene3D" id="3.60.15.10">
    <property type="entry name" value="Ribonuclease Z/Hydroxyacylglutathione hydrolase-like"/>
    <property type="match status" value="1"/>
</dbReference>
<dbReference type="InterPro" id="IPR036866">
    <property type="entry name" value="RibonucZ/Hydroxyglut_hydro"/>
</dbReference>
<sequence length="239" mass="27789">MLIKFSEKLYYTKQRYMYLEPTIGYVKGENFSVMLDAGNGPSQVAEFLKELEENSLPKPSYVILTHHHWDHSFGAGYLDIPVISTERAKDSLIELSKLKWDDESLYKRVEVGTEIKYSADVLKKVYENYEIKIKIPDMPKSADFNLNLGGIKITCFSSDNSHSDDAFLIYIADEKVLFLGDSHAKNYYTQPMSYNKIKLHDYIDKISKIDFEYAIPGHGNIFTRNELLTYLEKEYIKMR</sequence>
<dbReference type="Proteomes" id="UP000425411">
    <property type="component" value="Chromosome"/>
</dbReference>
<dbReference type="GeneID" id="93207282"/>
<dbReference type="SMART" id="SM00849">
    <property type="entry name" value="Lactamase_B"/>
    <property type="match status" value="1"/>
</dbReference>
<organism evidence="1 2">
    <name type="scientific">Gemella morbillorum</name>
    <dbReference type="NCBI Taxonomy" id="29391"/>
    <lineage>
        <taxon>Bacteria</taxon>
        <taxon>Bacillati</taxon>
        <taxon>Bacillota</taxon>
        <taxon>Bacilli</taxon>
        <taxon>Bacillales</taxon>
        <taxon>Gemellaceae</taxon>
        <taxon>Gemella</taxon>
    </lineage>
</organism>
<reference evidence="1 2" key="1">
    <citation type="submission" date="2019-11" db="EMBL/GenBank/DDBJ databases">
        <title>FDA dAtabase for Regulatory Grade micrObial Sequences (FDA-ARGOS): Supporting development and validation of Infectious Disease Dx tests.</title>
        <authorList>
            <person name="Turner S."/>
            <person name="Byrd R."/>
            <person name="Tallon L."/>
            <person name="Sadzewicz L."/>
            <person name="Vavikolanu K."/>
            <person name="Mehta A."/>
            <person name="Aluvathingal J."/>
            <person name="Nadendla S."/>
            <person name="Myers T."/>
            <person name="Yan Y."/>
            <person name="Sichtig H."/>
        </authorList>
    </citation>
    <scope>NUCLEOTIDE SEQUENCE [LARGE SCALE GENOMIC DNA]</scope>
    <source>
        <strain evidence="1 2">FDAARGOS_741</strain>
    </source>
</reference>
<dbReference type="OrthoDB" id="420651at2"/>
<proteinExistence type="predicted"/>
<protein>
    <submittedName>
        <fullName evidence="1">MBL fold metallo-hydrolase</fullName>
    </submittedName>
</protein>
<dbReference type="PANTHER" id="PTHR42951">
    <property type="entry name" value="METALLO-BETA-LACTAMASE DOMAIN-CONTAINING"/>
    <property type="match status" value="1"/>
</dbReference>
<dbReference type="SUPFAM" id="SSF56281">
    <property type="entry name" value="Metallo-hydrolase/oxidoreductase"/>
    <property type="match status" value="1"/>
</dbReference>
<gene>
    <name evidence="1" type="ORF">FOC49_06925</name>
</gene>
<evidence type="ECO:0000313" key="1">
    <source>
        <dbReference type="EMBL" id="QGS09632.1"/>
    </source>
</evidence>
<dbReference type="InterPro" id="IPR050855">
    <property type="entry name" value="NDM-1-like"/>
</dbReference>
<dbReference type="RefSeq" id="WP_004632311.1">
    <property type="nucleotide sequence ID" value="NZ_CAJPMP010000077.1"/>
</dbReference>
<dbReference type="AlphaFoldDB" id="A0A2X4N6B2"/>
<accession>A0A2X4N6B2</accession>
<dbReference type="PANTHER" id="PTHR42951:SF4">
    <property type="entry name" value="ACYL-COENZYME A THIOESTERASE MBLAC2"/>
    <property type="match status" value="1"/>
</dbReference>
<name>A0A2X4N6B2_9BACL</name>
<keyword evidence="2" id="KW-1185">Reference proteome</keyword>
<evidence type="ECO:0000313" key="2">
    <source>
        <dbReference type="Proteomes" id="UP000425411"/>
    </source>
</evidence>
<dbReference type="InterPro" id="IPR001279">
    <property type="entry name" value="Metallo-B-lactamas"/>
</dbReference>
<dbReference type="EMBL" id="CP046314">
    <property type="protein sequence ID" value="QGS09632.1"/>
    <property type="molecule type" value="Genomic_DNA"/>
</dbReference>